<dbReference type="SMART" id="SM00871">
    <property type="entry name" value="AraC_E_bind"/>
    <property type="match status" value="1"/>
</dbReference>
<reference evidence="2 3" key="1">
    <citation type="submission" date="2018-05" db="EMBL/GenBank/DDBJ databases">
        <title>Paenibacillus flagellatus sp. nov., isolated from selenium mineral soil.</title>
        <authorList>
            <person name="Dai X."/>
        </authorList>
    </citation>
    <scope>NUCLEOTIDE SEQUENCE [LARGE SCALE GENOMIC DNA]</scope>
    <source>
        <strain evidence="2 3">DXL2</strain>
    </source>
</reference>
<evidence type="ECO:0000313" key="3">
    <source>
        <dbReference type="Proteomes" id="UP000247476"/>
    </source>
</evidence>
<dbReference type="EMBL" id="QJVJ01000001">
    <property type="protein sequence ID" value="PYI57123.1"/>
    <property type="molecule type" value="Genomic_DNA"/>
</dbReference>
<comment type="caution">
    <text evidence="2">The sequence shown here is derived from an EMBL/GenBank/DDBJ whole genome shotgun (WGS) entry which is preliminary data.</text>
</comment>
<feature type="domain" description="AraC effector-binding" evidence="1">
    <location>
        <begin position="11"/>
        <end position="146"/>
    </location>
</feature>
<evidence type="ECO:0000259" key="1">
    <source>
        <dbReference type="SMART" id="SM00871"/>
    </source>
</evidence>
<sequence length="153" mass="17573">MSDAVHIRDMMEVRRTKVGAIRCVGFQGSGPADEKRLFGELEARLHDISPRRSDNPHLIVIPNGLIVAVEVDEAGPVPEGAVAFTIPEDEYIVFRFEEKYIGDFWSSICSAENRRLYPFDLDRPRFEIFAPHLQPEGMTEWYFPVKRNELHAE</sequence>
<dbReference type="InterPro" id="IPR010499">
    <property type="entry name" value="AraC_E-bd"/>
</dbReference>
<name>A0A2V5KFZ1_9BACL</name>
<dbReference type="Proteomes" id="UP000247476">
    <property type="component" value="Unassembled WGS sequence"/>
</dbReference>
<gene>
    <name evidence="2" type="ORF">DLM86_01365</name>
</gene>
<organism evidence="2 3">
    <name type="scientific">Paenibacillus flagellatus</name>
    <dbReference type="NCBI Taxonomy" id="2211139"/>
    <lineage>
        <taxon>Bacteria</taxon>
        <taxon>Bacillati</taxon>
        <taxon>Bacillota</taxon>
        <taxon>Bacilli</taxon>
        <taxon>Bacillales</taxon>
        <taxon>Paenibacillaceae</taxon>
        <taxon>Paenibacillus</taxon>
    </lineage>
</organism>
<dbReference type="InterPro" id="IPR011256">
    <property type="entry name" value="Reg_factor_effector_dom_sf"/>
</dbReference>
<dbReference type="AlphaFoldDB" id="A0A2V5KFZ1"/>
<dbReference type="Gene3D" id="3.20.80.10">
    <property type="entry name" value="Regulatory factor, effector binding domain"/>
    <property type="match status" value="1"/>
</dbReference>
<keyword evidence="3" id="KW-1185">Reference proteome</keyword>
<protein>
    <recommendedName>
        <fullName evidence="1">AraC effector-binding domain-containing protein</fullName>
    </recommendedName>
</protein>
<evidence type="ECO:0000313" key="2">
    <source>
        <dbReference type="EMBL" id="PYI57123.1"/>
    </source>
</evidence>
<dbReference type="SUPFAM" id="SSF55136">
    <property type="entry name" value="Probable bacterial effector-binding domain"/>
    <property type="match status" value="1"/>
</dbReference>
<dbReference type="RefSeq" id="WP_110838163.1">
    <property type="nucleotide sequence ID" value="NZ_QJVJ01000001.1"/>
</dbReference>
<proteinExistence type="predicted"/>
<accession>A0A2V5KFZ1</accession>
<dbReference type="OrthoDB" id="2602782at2"/>